<dbReference type="RefSeq" id="WP_181616170.1">
    <property type="nucleotide sequence ID" value="NZ_BAABAM010000013.1"/>
</dbReference>
<keyword evidence="4 13" id="KW-0723">Serine/threonine-protein kinase</keyword>
<dbReference type="EC" id="2.7.11.1" evidence="2"/>
<dbReference type="PROSITE" id="PS00108">
    <property type="entry name" value="PROTEIN_KINASE_ST"/>
    <property type="match status" value="1"/>
</dbReference>
<keyword evidence="14" id="KW-1185">Reference proteome</keyword>
<name>A0A7W0CUC2_9ACTN</name>
<evidence type="ECO:0000256" key="8">
    <source>
        <dbReference type="ARBA" id="ARBA00022777"/>
    </source>
</evidence>
<feature type="region of interest" description="Disordered" evidence="11">
    <location>
        <begin position="434"/>
        <end position="469"/>
    </location>
</feature>
<dbReference type="Pfam" id="PF02368">
    <property type="entry name" value="Big_2"/>
    <property type="match status" value="1"/>
</dbReference>
<evidence type="ECO:0000256" key="7">
    <source>
        <dbReference type="ARBA" id="ARBA00022741"/>
    </source>
</evidence>
<dbReference type="InterPro" id="IPR008271">
    <property type="entry name" value="Ser/Thr_kinase_AS"/>
</dbReference>
<evidence type="ECO:0000256" key="5">
    <source>
        <dbReference type="ARBA" id="ARBA00022679"/>
    </source>
</evidence>
<dbReference type="SUPFAM" id="SSF49373">
    <property type="entry name" value="Invasin/intimin cell-adhesion fragments"/>
    <property type="match status" value="1"/>
</dbReference>
<keyword evidence="5" id="KW-0808">Transferase</keyword>
<dbReference type="SMART" id="SM00220">
    <property type="entry name" value="S_TKc"/>
    <property type="match status" value="1"/>
</dbReference>
<dbReference type="InterPro" id="IPR055372">
    <property type="entry name" value="CBM96"/>
</dbReference>
<dbReference type="EMBL" id="JACDUR010000011">
    <property type="protein sequence ID" value="MBA2897471.1"/>
    <property type="molecule type" value="Genomic_DNA"/>
</dbReference>
<dbReference type="NCBIfam" id="NF033679">
    <property type="entry name" value="DNRLRE_dom"/>
    <property type="match status" value="1"/>
</dbReference>
<dbReference type="PROSITE" id="PS00107">
    <property type="entry name" value="PROTEIN_KINASE_ATP"/>
    <property type="match status" value="1"/>
</dbReference>
<evidence type="ECO:0000256" key="6">
    <source>
        <dbReference type="ARBA" id="ARBA00022729"/>
    </source>
</evidence>
<sequence>MTLEIPGYQLLEPVGEGGFAVVYRAQHERLGRTVAVKVLTVSRIDERVLRGFGRELEVTSRLSDHPNVVAALDTGVTSDGKPYIVMDFYEGGSLYDRLQSAGPLPLHEALRIGVKIGGALAAVHHVGVFHGDVKPQNILLSRYGEPALADFGVARMLDVGQLSSHTLTLTPYHAAPEVLNGSPQTVSSDVYALGSTLWQLLAGRPAYFEPGDTGVAPLLLRVLQRPVPPLPRQDVPEVLRRLVERAMAKSPEERPRDALAFAVEVQGVQQALGLAVSELPQHTAITPRSPGPQLSGPMSSGAQASGPQPSGPVLSGPMPPGPMASGPLPGFSSVPPSFGAPLPQQPATPGQPTPLPHPTPATAPSQFGQGAPPLPAPRGPAPMPVPRPPSGGAGSTTPTAPVARRRWPAVVGAGAAVAVVAVAAAVFLATREPDPPTRALTATTTPPPAQATPTPTPSASPSPRRPEAALKTVSLAPEAHTLLPGQTLQLAPKAVLADGRKADLAKAKVTYSSSDPQVAAVDDEGLVTAAKPGTAELTARVTAGGRTRKATTTVRVAPAARKPSAIIVRASSSADVRGGSYANAMFPACSQCEVKGSPNPSYARETYLGFDLSGVTAKPADIASVKLRVFAYVEDDRGKSKEVFQVHTTGDAWKALDVTWNSRPAVGGRLATLTVSDVGRWYTVDITQYARSKLGGRLSVAFADADQSDGRIVIRAVGEASNAQLKIVKR</sequence>
<evidence type="ECO:0000313" key="14">
    <source>
        <dbReference type="Proteomes" id="UP000530928"/>
    </source>
</evidence>
<keyword evidence="3" id="KW-0964">Secreted</keyword>
<dbReference type="InterPro" id="IPR017441">
    <property type="entry name" value="Protein_kinase_ATP_BS"/>
</dbReference>
<dbReference type="PROSITE" id="PS50011">
    <property type="entry name" value="PROTEIN_KINASE_DOM"/>
    <property type="match status" value="1"/>
</dbReference>
<evidence type="ECO:0000256" key="4">
    <source>
        <dbReference type="ARBA" id="ARBA00022527"/>
    </source>
</evidence>
<feature type="domain" description="Protein kinase" evidence="12">
    <location>
        <begin position="8"/>
        <end position="272"/>
    </location>
</feature>
<evidence type="ECO:0000256" key="9">
    <source>
        <dbReference type="ARBA" id="ARBA00022840"/>
    </source>
</evidence>
<comment type="subcellular location">
    <subcellularLocation>
        <location evidence="1">Secreted</location>
    </subcellularLocation>
</comment>
<proteinExistence type="predicted"/>
<dbReference type="CDD" id="cd14014">
    <property type="entry name" value="STKc_PknB_like"/>
    <property type="match status" value="1"/>
</dbReference>
<dbReference type="PANTHER" id="PTHR43289:SF6">
    <property type="entry name" value="SERINE_THREONINE-PROTEIN KINASE NEKL-3"/>
    <property type="match status" value="1"/>
</dbReference>
<organism evidence="13 14">
    <name type="scientific">Nonomuraea soli</name>
    <dbReference type="NCBI Taxonomy" id="1032476"/>
    <lineage>
        <taxon>Bacteria</taxon>
        <taxon>Bacillati</taxon>
        <taxon>Actinomycetota</taxon>
        <taxon>Actinomycetes</taxon>
        <taxon>Streptosporangiales</taxon>
        <taxon>Streptosporangiaceae</taxon>
        <taxon>Nonomuraea</taxon>
    </lineage>
</organism>
<dbReference type="PANTHER" id="PTHR43289">
    <property type="entry name" value="MITOGEN-ACTIVATED PROTEIN KINASE KINASE KINASE 20-RELATED"/>
    <property type="match status" value="1"/>
</dbReference>
<feature type="compositionally biased region" description="Pro residues" evidence="11">
    <location>
        <begin position="372"/>
        <end position="389"/>
    </location>
</feature>
<evidence type="ECO:0000259" key="12">
    <source>
        <dbReference type="PROSITE" id="PS50011"/>
    </source>
</evidence>
<feature type="binding site" evidence="10">
    <location>
        <position position="37"/>
    </location>
    <ligand>
        <name>ATP</name>
        <dbReference type="ChEBI" id="CHEBI:30616"/>
    </ligand>
</feature>
<dbReference type="Proteomes" id="UP000530928">
    <property type="component" value="Unassembled WGS sequence"/>
</dbReference>
<keyword evidence="7 10" id="KW-0547">Nucleotide-binding</keyword>
<feature type="compositionally biased region" description="Polar residues" evidence="11">
    <location>
        <begin position="296"/>
        <end position="308"/>
    </location>
</feature>
<dbReference type="GO" id="GO:0005524">
    <property type="term" value="F:ATP binding"/>
    <property type="evidence" value="ECO:0007669"/>
    <property type="project" value="UniProtKB-UniRule"/>
</dbReference>
<dbReference type="SMART" id="SM00635">
    <property type="entry name" value="BID_2"/>
    <property type="match status" value="1"/>
</dbReference>
<dbReference type="InterPro" id="IPR000719">
    <property type="entry name" value="Prot_kinase_dom"/>
</dbReference>
<keyword evidence="6" id="KW-0732">Signal</keyword>
<protein>
    <recommendedName>
        <fullName evidence="2">non-specific serine/threonine protein kinase</fullName>
        <ecNumber evidence="2">2.7.11.1</ecNumber>
    </recommendedName>
</protein>
<keyword evidence="9 10" id="KW-0067">ATP-binding</keyword>
<evidence type="ECO:0000313" key="13">
    <source>
        <dbReference type="EMBL" id="MBA2897471.1"/>
    </source>
</evidence>
<dbReference type="GO" id="GO:0004674">
    <property type="term" value="F:protein serine/threonine kinase activity"/>
    <property type="evidence" value="ECO:0007669"/>
    <property type="project" value="UniProtKB-KW"/>
</dbReference>
<evidence type="ECO:0000256" key="1">
    <source>
        <dbReference type="ARBA" id="ARBA00004613"/>
    </source>
</evidence>
<keyword evidence="8 13" id="KW-0418">Kinase</keyword>
<feature type="compositionally biased region" description="Pro residues" evidence="11">
    <location>
        <begin position="343"/>
        <end position="361"/>
    </location>
</feature>
<dbReference type="Gene3D" id="1.10.510.10">
    <property type="entry name" value="Transferase(Phosphotransferase) domain 1"/>
    <property type="match status" value="1"/>
</dbReference>
<dbReference type="Gene3D" id="3.30.200.20">
    <property type="entry name" value="Phosphorylase Kinase, domain 1"/>
    <property type="match status" value="1"/>
</dbReference>
<dbReference type="Pfam" id="PF24517">
    <property type="entry name" value="CBM96"/>
    <property type="match status" value="1"/>
</dbReference>
<dbReference type="AlphaFoldDB" id="A0A7W0CUC2"/>
<dbReference type="InterPro" id="IPR003343">
    <property type="entry name" value="Big_2"/>
</dbReference>
<dbReference type="GO" id="GO:0005576">
    <property type="term" value="C:extracellular region"/>
    <property type="evidence" value="ECO:0007669"/>
    <property type="project" value="UniProtKB-SubCell"/>
</dbReference>
<reference evidence="13 14" key="1">
    <citation type="submission" date="2020-07" db="EMBL/GenBank/DDBJ databases">
        <title>Genomic Encyclopedia of Type Strains, Phase IV (KMG-IV): sequencing the most valuable type-strain genomes for metagenomic binning, comparative biology and taxonomic classification.</title>
        <authorList>
            <person name="Goeker M."/>
        </authorList>
    </citation>
    <scope>NUCLEOTIDE SEQUENCE [LARGE SCALE GENOMIC DNA]</scope>
    <source>
        <strain evidence="13 14">DSM 45533</strain>
    </source>
</reference>
<feature type="compositionally biased region" description="Pro residues" evidence="11">
    <location>
        <begin position="445"/>
        <end position="460"/>
    </location>
</feature>
<dbReference type="Pfam" id="PF00069">
    <property type="entry name" value="Pkinase"/>
    <property type="match status" value="1"/>
</dbReference>
<dbReference type="InterPro" id="IPR011009">
    <property type="entry name" value="Kinase-like_dom_sf"/>
</dbReference>
<evidence type="ECO:0000256" key="2">
    <source>
        <dbReference type="ARBA" id="ARBA00012513"/>
    </source>
</evidence>
<feature type="region of interest" description="Disordered" evidence="11">
    <location>
        <begin position="283"/>
        <end position="401"/>
    </location>
</feature>
<dbReference type="Gene3D" id="2.60.40.1080">
    <property type="match status" value="1"/>
</dbReference>
<evidence type="ECO:0000256" key="3">
    <source>
        <dbReference type="ARBA" id="ARBA00022525"/>
    </source>
</evidence>
<dbReference type="InterPro" id="IPR008964">
    <property type="entry name" value="Invasin/intimin_cell_adhesion"/>
</dbReference>
<dbReference type="SUPFAM" id="SSF56112">
    <property type="entry name" value="Protein kinase-like (PK-like)"/>
    <property type="match status" value="1"/>
</dbReference>
<evidence type="ECO:0000256" key="10">
    <source>
        <dbReference type="PROSITE-ProRule" id="PRU10141"/>
    </source>
</evidence>
<comment type="caution">
    <text evidence="13">The sequence shown here is derived from an EMBL/GenBank/DDBJ whole genome shotgun (WGS) entry which is preliminary data.</text>
</comment>
<gene>
    <name evidence="13" type="ORF">HNR30_008869</name>
</gene>
<evidence type="ECO:0000256" key="11">
    <source>
        <dbReference type="SAM" id="MobiDB-lite"/>
    </source>
</evidence>
<accession>A0A7W0CUC2</accession>